<reference evidence="2 3" key="1">
    <citation type="submission" date="2023-08" db="EMBL/GenBank/DDBJ databases">
        <title>Black Yeasts Isolated from many extreme environments.</title>
        <authorList>
            <person name="Coleine C."/>
            <person name="Stajich J.E."/>
            <person name="Selbmann L."/>
        </authorList>
    </citation>
    <scope>NUCLEOTIDE SEQUENCE [LARGE SCALE GENOMIC DNA]</scope>
    <source>
        <strain evidence="2 3">CCFEE 5935</strain>
    </source>
</reference>
<dbReference type="Proteomes" id="UP001337655">
    <property type="component" value="Unassembled WGS sequence"/>
</dbReference>
<keyword evidence="3" id="KW-1185">Reference proteome</keyword>
<sequence>MRDHNTDIEVYIRPYARVAPYAEHVDLDSLQAGVDGDNLRYLEAKTDKRFEIVINLPASYRMDAEECIQMMVTFDGGPVLTDRIIEQMDRADCGKTTVNIDSTILCFNHTQTSHAMTFGKLLAAPDCTMSDSQSLQEMWTRGKIEVKMFRGELL</sequence>
<accession>A0AAV9NYE2</accession>
<organism evidence="2 3">
    <name type="scientific">Saxophila tyrrhenica</name>
    <dbReference type="NCBI Taxonomy" id="1690608"/>
    <lineage>
        <taxon>Eukaryota</taxon>
        <taxon>Fungi</taxon>
        <taxon>Dikarya</taxon>
        <taxon>Ascomycota</taxon>
        <taxon>Pezizomycotina</taxon>
        <taxon>Dothideomycetes</taxon>
        <taxon>Dothideomycetidae</taxon>
        <taxon>Mycosphaerellales</taxon>
        <taxon>Extremaceae</taxon>
        <taxon>Saxophila</taxon>
    </lineage>
</organism>
<name>A0AAV9NYE2_9PEZI</name>
<gene>
    <name evidence="2" type="ORF">LTR77_010517</name>
</gene>
<dbReference type="EMBL" id="JAVRRT010000024">
    <property type="protein sequence ID" value="KAK5163568.1"/>
    <property type="molecule type" value="Genomic_DNA"/>
</dbReference>
<dbReference type="InterPro" id="IPR057678">
    <property type="entry name" value="DUF7918"/>
</dbReference>
<proteinExistence type="predicted"/>
<protein>
    <recommendedName>
        <fullName evidence="1">DUF7918 domain-containing protein</fullName>
    </recommendedName>
</protein>
<evidence type="ECO:0000313" key="3">
    <source>
        <dbReference type="Proteomes" id="UP001337655"/>
    </source>
</evidence>
<comment type="caution">
    <text evidence="2">The sequence shown here is derived from an EMBL/GenBank/DDBJ whole genome shotgun (WGS) entry which is preliminary data.</text>
</comment>
<dbReference type="Pfam" id="PF25534">
    <property type="entry name" value="DUF7918"/>
    <property type="match status" value="1"/>
</dbReference>
<dbReference type="GeneID" id="89931843"/>
<evidence type="ECO:0000313" key="2">
    <source>
        <dbReference type="EMBL" id="KAK5163568.1"/>
    </source>
</evidence>
<evidence type="ECO:0000259" key="1">
    <source>
        <dbReference type="Pfam" id="PF25534"/>
    </source>
</evidence>
<dbReference type="AlphaFoldDB" id="A0AAV9NYE2"/>
<feature type="domain" description="DUF7918" evidence="1">
    <location>
        <begin position="35"/>
        <end position="151"/>
    </location>
</feature>
<dbReference type="RefSeq" id="XP_064654010.1">
    <property type="nucleotide sequence ID" value="XM_064807735.1"/>
</dbReference>